<evidence type="ECO:0000313" key="2">
    <source>
        <dbReference type="EMBL" id="KAH7095173.1"/>
    </source>
</evidence>
<dbReference type="Gene3D" id="3.30.710.10">
    <property type="entry name" value="Potassium Channel Kv1.1, Chain A"/>
    <property type="match status" value="1"/>
</dbReference>
<evidence type="ECO:0000313" key="3">
    <source>
        <dbReference type="Proteomes" id="UP000813461"/>
    </source>
</evidence>
<dbReference type="InterPro" id="IPR011333">
    <property type="entry name" value="SKP1/BTB/POZ_sf"/>
</dbReference>
<feature type="domain" description="BTB" evidence="1">
    <location>
        <begin position="14"/>
        <end position="82"/>
    </location>
</feature>
<dbReference type="Pfam" id="PF00651">
    <property type="entry name" value="BTB"/>
    <property type="match status" value="1"/>
</dbReference>
<gene>
    <name evidence="2" type="ORF">FB567DRAFT_511908</name>
</gene>
<dbReference type="SUPFAM" id="SSF54695">
    <property type="entry name" value="POZ domain"/>
    <property type="match status" value="1"/>
</dbReference>
<dbReference type="OrthoDB" id="3786410at2759"/>
<protein>
    <recommendedName>
        <fullName evidence="1">BTB domain-containing protein</fullName>
    </recommendedName>
</protein>
<organism evidence="2 3">
    <name type="scientific">Paraphoma chrysanthemicola</name>
    <dbReference type="NCBI Taxonomy" id="798071"/>
    <lineage>
        <taxon>Eukaryota</taxon>
        <taxon>Fungi</taxon>
        <taxon>Dikarya</taxon>
        <taxon>Ascomycota</taxon>
        <taxon>Pezizomycotina</taxon>
        <taxon>Dothideomycetes</taxon>
        <taxon>Pleosporomycetidae</taxon>
        <taxon>Pleosporales</taxon>
        <taxon>Pleosporineae</taxon>
        <taxon>Phaeosphaeriaceae</taxon>
        <taxon>Paraphoma</taxon>
    </lineage>
</organism>
<dbReference type="Proteomes" id="UP000813461">
    <property type="component" value="Unassembled WGS sequence"/>
</dbReference>
<evidence type="ECO:0000259" key="1">
    <source>
        <dbReference type="PROSITE" id="PS50097"/>
    </source>
</evidence>
<dbReference type="InterPro" id="IPR000210">
    <property type="entry name" value="BTB/POZ_dom"/>
</dbReference>
<comment type="caution">
    <text evidence="2">The sequence shown here is derived from an EMBL/GenBank/DDBJ whole genome shotgun (WGS) entry which is preliminary data.</text>
</comment>
<sequence>MQKIADLFRSIGMEVISIEVGDGVRKQTFTVHAALITSRSEYIKNQLNNQTIAQPITVNCVDPRAFALYAQLLYVDRIPSKSKLGDPDHDEYALLCKLYILAANIQDIPTKNAALSAIFTKCQEDDKLPLSGHVWIIYDGTSASSLARRMMVDLYTFNIQGDEKVSSRT</sequence>
<keyword evidence="3" id="KW-1185">Reference proteome</keyword>
<dbReference type="PROSITE" id="PS50097">
    <property type="entry name" value="BTB"/>
    <property type="match status" value="1"/>
</dbReference>
<dbReference type="AlphaFoldDB" id="A0A8K0RGZ8"/>
<dbReference type="EMBL" id="JAGMVJ010000001">
    <property type="protein sequence ID" value="KAH7095173.1"/>
    <property type="molecule type" value="Genomic_DNA"/>
</dbReference>
<reference evidence="2" key="1">
    <citation type="journal article" date="2021" name="Nat. Commun.">
        <title>Genetic determinants of endophytism in the Arabidopsis root mycobiome.</title>
        <authorList>
            <person name="Mesny F."/>
            <person name="Miyauchi S."/>
            <person name="Thiergart T."/>
            <person name="Pickel B."/>
            <person name="Atanasova L."/>
            <person name="Karlsson M."/>
            <person name="Huettel B."/>
            <person name="Barry K.W."/>
            <person name="Haridas S."/>
            <person name="Chen C."/>
            <person name="Bauer D."/>
            <person name="Andreopoulos W."/>
            <person name="Pangilinan J."/>
            <person name="LaButti K."/>
            <person name="Riley R."/>
            <person name="Lipzen A."/>
            <person name="Clum A."/>
            <person name="Drula E."/>
            <person name="Henrissat B."/>
            <person name="Kohler A."/>
            <person name="Grigoriev I.V."/>
            <person name="Martin F.M."/>
            <person name="Hacquard S."/>
        </authorList>
    </citation>
    <scope>NUCLEOTIDE SEQUENCE</scope>
    <source>
        <strain evidence="2">MPI-SDFR-AT-0120</strain>
    </source>
</reference>
<dbReference type="PANTHER" id="PTHR47843:SF2">
    <property type="entry name" value="BTB DOMAIN-CONTAINING PROTEIN"/>
    <property type="match status" value="1"/>
</dbReference>
<accession>A0A8K0RGZ8</accession>
<name>A0A8K0RGZ8_9PLEO</name>
<proteinExistence type="predicted"/>
<dbReference type="PANTHER" id="PTHR47843">
    <property type="entry name" value="BTB DOMAIN-CONTAINING PROTEIN-RELATED"/>
    <property type="match status" value="1"/>
</dbReference>